<gene>
    <name evidence="2" type="ORF">BDP27DRAFT_1298720</name>
</gene>
<dbReference type="EMBL" id="JADNRY010000115">
    <property type="protein sequence ID" value="KAF9064794.1"/>
    <property type="molecule type" value="Genomic_DNA"/>
</dbReference>
<dbReference type="AlphaFoldDB" id="A0A9P5PKA8"/>
<dbReference type="Proteomes" id="UP000772434">
    <property type="component" value="Unassembled WGS sequence"/>
</dbReference>
<keyword evidence="3" id="KW-1185">Reference proteome</keyword>
<proteinExistence type="predicted"/>
<comment type="caution">
    <text evidence="2">The sequence shown here is derived from an EMBL/GenBank/DDBJ whole genome shotgun (WGS) entry which is preliminary data.</text>
</comment>
<dbReference type="Pfam" id="PF12770">
    <property type="entry name" value="CHAT"/>
    <property type="match status" value="1"/>
</dbReference>
<feature type="domain" description="CHAT" evidence="1">
    <location>
        <begin position="613"/>
        <end position="916"/>
    </location>
</feature>
<protein>
    <submittedName>
        <fullName evidence="2">CHAT domain-containing protein</fullName>
    </submittedName>
</protein>
<dbReference type="OrthoDB" id="9991317at2759"/>
<reference evidence="2" key="1">
    <citation type="submission" date="2020-11" db="EMBL/GenBank/DDBJ databases">
        <authorList>
            <consortium name="DOE Joint Genome Institute"/>
            <person name="Ahrendt S."/>
            <person name="Riley R."/>
            <person name="Andreopoulos W."/>
            <person name="Labutti K."/>
            <person name="Pangilinan J."/>
            <person name="Ruiz-Duenas F.J."/>
            <person name="Barrasa J.M."/>
            <person name="Sanchez-Garcia M."/>
            <person name="Camarero S."/>
            <person name="Miyauchi S."/>
            <person name="Serrano A."/>
            <person name="Linde D."/>
            <person name="Babiker R."/>
            <person name="Drula E."/>
            <person name="Ayuso-Fernandez I."/>
            <person name="Pacheco R."/>
            <person name="Padilla G."/>
            <person name="Ferreira P."/>
            <person name="Barriuso J."/>
            <person name="Kellner H."/>
            <person name="Castanera R."/>
            <person name="Alfaro M."/>
            <person name="Ramirez L."/>
            <person name="Pisabarro A.G."/>
            <person name="Kuo A."/>
            <person name="Tritt A."/>
            <person name="Lipzen A."/>
            <person name="He G."/>
            <person name="Yan M."/>
            <person name="Ng V."/>
            <person name="Cullen D."/>
            <person name="Martin F."/>
            <person name="Rosso M.-N."/>
            <person name="Henrissat B."/>
            <person name="Hibbett D."/>
            <person name="Martinez A.T."/>
            <person name="Grigoriev I.V."/>
        </authorList>
    </citation>
    <scope>NUCLEOTIDE SEQUENCE</scope>
    <source>
        <strain evidence="2">AH 40177</strain>
    </source>
</reference>
<evidence type="ECO:0000313" key="2">
    <source>
        <dbReference type="EMBL" id="KAF9064794.1"/>
    </source>
</evidence>
<dbReference type="InterPro" id="IPR024983">
    <property type="entry name" value="CHAT_dom"/>
</dbReference>
<name>A0A9P5PKA8_9AGAR</name>
<sequence>MFPLPRESSETAESGGFLKRLIPSNFQPFSLFARCVWKLEGYYDTQDIGQLEEAIQISKQIVSATPTGRQGNLHARYALASCISARFFRLGLEQDANEHFLIADGLLKDYPNGWKGTTLSAWPSISKNDLISLLCRCFMPTAKLAYKVDICKQALESESLKATDRYLTLVITALILVDKYRYSEENEDIEAAHQFVQQADSLKASGRIKLARRPFLDFWGCIFYGPNQGKDSNIGLRTLITHSQCLCRSPHVTLGDLDASIEYSRRTFIKLHPWKDTGLDSLCDFMELICYRIWVVHSQLLSSGDTEELHLQHANDKHELDQLLLRAIALIPDVRLSVPQNQLPGLAIYGPPGRFLELVLSRGKWNDWEEQGGAIVDILGFPLQKKLLALCSKTLDLLPNVVILGLGHDSRIRILRFGPQLSWMTASLALTGGAPKTAILALETGRSLFWNQHLFLRDSFRHIPKRYADRLRALSTSLLAKESADVSGNSISTPHRLETIYELNGLVGEIRQNPDFVDFMRRPALVKILPPSMKSPIVILVPGKTCFAIIIHNLSKIEHLSLPDLDYPGLRKLLRSMHRGDQLNGRATTDIKRLKVRMDARGKESEVLKAFSDLFKYVVKPVICALALSAKRDRSDRPRLWWCPTDLFCGLPLHASGIYTPQGKPIDCTSDYCVSSYTPSLSALAHNQNRWMSREKRPGRIKGRVLVAAEANPNRHGLSYLPDVDAEISCIQSVIPNELLMTPQFTEGGSVPASDGIMPCIHSTPDDVVAGLPHASVLHICCHAEQGVSDALKSRFFLRDKDLTLAELLALELPEAYVAVLCACETHSLDVDQIDQSVNLTTAFFYAGFPSVVGTLWSMADGDGPLVADILYRSLFQEGRINMNPDCVAYAVDEMMRTIREGGSAPRNWATFIHVGI</sequence>
<organism evidence="2 3">
    <name type="scientific">Rhodocollybia butyracea</name>
    <dbReference type="NCBI Taxonomy" id="206335"/>
    <lineage>
        <taxon>Eukaryota</taxon>
        <taxon>Fungi</taxon>
        <taxon>Dikarya</taxon>
        <taxon>Basidiomycota</taxon>
        <taxon>Agaricomycotina</taxon>
        <taxon>Agaricomycetes</taxon>
        <taxon>Agaricomycetidae</taxon>
        <taxon>Agaricales</taxon>
        <taxon>Marasmiineae</taxon>
        <taxon>Omphalotaceae</taxon>
        <taxon>Rhodocollybia</taxon>
    </lineage>
</organism>
<evidence type="ECO:0000259" key="1">
    <source>
        <dbReference type="Pfam" id="PF12770"/>
    </source>
</evidence>
<evidence type="ECO:0000313" key="3">
    <source>
        <dbReference type="Proteomes" id="UP000772434"/>
    </source>
</evidence>
<accession>A0A9P5PKA8</accession>